<dbReference type="Proteomes" id="UP000784919">
    <property type="component" value="Unassembled WGS sequence"/>
</dbReference>
<name>A0A9P7MPC1_9HYPO</name>
<gene>
    <name evidence="1" type="ORF">E4U56_003960</name>
</gene>
<reference evidence="1" key="1">
    <citation type="journal article" date="2020" name="bioRxiv">
        <title>Whole genome comparisons of ergot fungi reveals the divergence and evolution of species within the genus Claviceps are the result of varying mechanisms driving genome evolution and host range expansion.</title>
        <authorList>
            <person name="Wyka S.A."/>
            <person name="Mondo S.J."/>
            <person name="Liu M."/>
            <person name="Dettman J."/>
            <person name="Nalam V."/>
            <person name="Broders K.D."/>
        </authorList>
    </citation>
    <scope>NUCLEOTIDE SEQUENCE</scope>
    <source>
        <strain evidence="1">CCC 1102</strain>
    </source>
</reference>
<protein>
    <submittedName>
        <fullName evidence="1">Uncharacterized protein</fullName>
    </submittedName>
</protein>
<proteinExistence type="predicted"/>
<dbReference type="OrthoDB" id="4953580at2759"/>
<organism evidence="1 2">
    <name type="scientific">Claviceps arundinis</name>
    <dbReference type="NCBI Taxonomy" id="1623583"/>
    <lineage>
        <taxon>Eukaryota</taxon>
        <taxon>Fungi</taxon>
        <taxon>Dikarya</taxon>
        <taxon>Ascomycota</taxon>
        <taxon>Pezizomycotina</taxon>
        <taxon>Sordariomycetes</taxon>
        <taxon>Hypocreomycetidae</taxon>
        <taxon>Hypocreales</taxon>
        <taxon>Clavicipitaceae</taxon>
        <taxon>Claviceps</taxon>
    </lineage>
</organism>
<dbReference type="AlphaFoldDB" id="A0A9P7MPC1"/>
<sequence>MPNRPRPTRESVTMSIDDIDEDVPQHVRDAYEELYHHMEGDWYRLLELKSRDTLPEFDEYAIMPSLIDFSVASRRETNEGAIAQLPPTIRDETGYCETVAWLYESDNEEPESREAKFKIKAVLYDFWYEIREQPQRHDQMTMPPFDMVWRLLERQQQMAEAGEGRMARIDRLLDLLLQEEFAGLFPMILTRWQWAQIFLADFELEDYKMLYILEMQYCFIDLPVYRAAAQ</sequence>
<accession>A0A9P7MPC1</accession>
<evidence type="ECO:0000313" key="2">
    <source>
        <dbReference type="Proteomes" id="UP000784919"/>
    </source>
</evidence>
<dbReference type="EMBL" id="SRPS01000258">
    <property type="protein sequence ID" value="KAG5961198.1"/>
    <property type="molecule type" value="Genomic_DNA"/>
</dbReference>
<comment type="caution">
    <text evidence="1">The sequence shown here is derived from an EMBL/GenBank/DDBJ whole genome shotgun (WGS) entry which is preliminary data.</text>
</comment>
<evidence type="ECO:0000313" key="1">
    <source>
        <dbReference type="EMBL" id="KAG5961198.1"/>
    </source>
</evidence>